<name>A0A1N6N449_9MICO</name>
<feature type="domain" description="HTH arsR-type" evidence="2">
    <location>
        <begin position="37"/>
        <end position="125"/>
    </location>
</feature>
<dbReference type="Gene3D" id="1.10.10.10">
    <property type="entry name" value="Winged helix-like DNA-binding domain superfamily/Winged helix DNA-binding domain"/>
    <property type="match status" value="1"/>
</dbReference>
<dbReference type="SMART" id="SM00418">
    <property type="entry name" value="HTH_ARSR"/>
    <property type="match status" value="1"/>
</dbReference>
<dbReference type="RefSeq" id="WP_170963108.1">
    <property type="nucleotide sequence ID" value="NZ_FTMI01000001.1"/>
</dbReference>
<evidence type="ECO:0000259" key="2">
    <source>
        <dbReference type="SMART" id="SM00418"/>
    </source>
</evidence>
<dbReference type="AlphaFoldDB" id="A0A1N6N449"/>
<dbReference type="Pfam" id="PF12840">
    <property type="entry name" value="HTH_20"/>
    <property type="match status" value="1"/>
</dbReference>
<dbReference type="Proteomes" id="UP000186235">
    <property type="component" value="Unassembled WGS sequence"/>
</dbReference>
<dbReference type="InterPro" id="IPR036388">
    <property type="entry name" value="WH-like_DNA-bd_sf"/>
</dbReference>
<evidence type="ECO:0000313" key="4">
    <source>
        <dbReference type="Proteomes" id="UP000186235"/>
    </source>
</evidence>
<dbReference type="CDD" id="cd00090">
    <property type="entry name" value="HTH_ARSR"/>
    <property type="match status" value="1"/>
</dbReference>
<protein>
    <submittedName>
        <fullName evidence="3">Helix-turn-helix domain-containing protein</fullName>
    </submittedName>
</protein>
<feature type="compositionally biased region" description="Pro residues" evidence="1">
    <location>
        <begin position="1"/>
        <end position="28"/>
    </location>
</feature>
<dbReference type="GO" id="GO:0003700">
    <property type="term" value="F:DNA-binding transcription factor activity"/>
    <property type="evidence" value="ECO:0007669"/>
    <property type="project" value="InterPro"/>
</dbReference>
<keyword evidence="4" id="KW-1185">Reference proteome</keyword>
<organism evidence="3 4">
    <name type="scientific">Cellulosimicrobium aquatile</name>
    <dbReference type="NCBI Taxonomy" id="1612203"/>
    <lineage>
        <taxon>Bacteria</taxon>
        <taxon>Bacillati</taxon>
        <taxon>Actinomycetota</taxon>
        <taxon>Actinomycetes</taxon>
        <taxon>Micrococcales</taxon>
        <taxon>Promicromonosporaceae</taxon>
        <taxon>Cellulosimicrobium</taxon>
    </lineage>
</organism>
<dbReference type="SUPFAM" id="SSF46785">
    <property type="entry name" value="Winged helix' DNA-binding domain"/>
    <property type="match status" value="1"/>
</dbReference>
<reference evidence="4" key="1">
    <citation type="submission" date="2017-01" db="EMBL/GenBank/DDBJ databases">
        <authorList>
            <person name="Varghese N."/>
            <person name="Submissions S."/>
        </authorList>
    </citation>
    <scope>NUCLEOTIDE SEQUENCE [LARGE SCALE GENOMIC DNA]</scope>
    <source>
        <strain evidence="4">3bp</strain>
    </source>
</reference>
<gene>
    <name evidence="3" type="ORF">SAMN05518682_0110</name>
</gene>
<dbReference type="InterPro" id="IPR001845">
    <property type="entry name" value="HTH_ArsR_DNA-bd_dom"/>
</dbReference>
<accession>A0A1N6N449</accession>
<dbReference type="InterPro" id="IPR011991">
    <property type="entry name" value="ArsR-like_HTH"/>
</dbReference>
<evidence type="ECO:0000313" key="3">
    <source>
        <dbReference type="EMBL" id="SIP86809.1"/>
    </source>
</evidence>
<dbReference type="InterPro" id="IPR036390">
    <property type="entry name" value="WH_DNA-bd_sf"/>
</dbReference>
<sequence length="200" mass="21346">MTPEPTPEPTPQSIPDPGAGPAPGPRAPDVPGRRPPTALEAKALAHPLRQRIVRQCGTREMTNKELADHLGVPPGTALHHVRLLVRAGLLEPAEVRTGAGGALERPYRATGATWWLDDPLRDAAPGARFGPVAAALDDALAAGPDAVTTSAAFYLHLSDDDVAELDRRILAVLDEYVATDADRHDRPLHRGLFVLHRPPS</sequence>
<feature type="region of interest" description="Disordered" evidence="1">
    <location>
        <begin position="1"/>
        <end position="36"/>
    </location>
</feature>
<evidence type="ECO:0000256" key="1">
    <source>
        <dbReference type="SAM" id="MobiDB-lite"/>
    </source>
</evidence>
<dbReference type="EMBL" id="FTMI01000001">
    <property type="protein sequence ID" value="SIP86809.1"/>
    <property type="molecule type" value="Genomic_DNA"/>
</dbReference>
<proteinExistence type="predicted"/>